<dbReference type="GO" id="GO:0009116">
    <property type="term" value="P:nucleoside metabolic process"/>
    <property type="evidence" value="ECO:0007669"/>
    <property type="project" value="InterPro"/>
</dbReference>
<evidence type="ECO:0000313" key="6">
    <source>
        <dbReference type="Proteomes" id="UP000736672"/>
    </source>
</evidence>
<sequence>MKARLKEIMAAGLKNRFPCLIIRRICDYSDSHKSKEGQGFAAMAAAAYAKDLICYLAPELVQAEKELIQEVTTETKIIVQGIESRRNAREEQAILDWIIDTSFGAQQSDILARRQPGTCQWLLDSAEYHNWVENGSQIFYCPGIPGGGKTVICSTVIHDLETRFAADTTVGLAHIYCNFKNQQNQDIRMLAASLLKQLCQRRPAIPDVVKSLHGQHRRRQTKPRIEELSKAIETVSALFQRIYLVVDALDEWKEIEANRSLMLRELLSIQAKTGLNLFVTSRPILDIKKTFHGYPSIEISASRADVALYIDGHQHMLPEFVGETPGLLNKIKDTLSEASQGMFLIAQLSLELLKTEISIRDLEATLFQFLERSKLNDLDQFLCKVYDETMERIFEQHRRHVDLARKVLSWVAFAVKGLTVIEVQHALALREGDAELNVKGISNAGLIVSVCCGLVTVDEGSGIIQLVHYTTDEYFKANETLLFPDVHLYLMKQCLSYLLLQNFDDLLVSFVGFDWFKELCARLASYPFYDYCANYWGLHGRKMSERAQSEETEIALRFLNGGPKLDAAVRVMRYDGRIRGVSMNGLHLAARFGLHFLMDALLAKHDIKSPDGLGQTALGWACIGGHMAIFVRILLDKGVDVNRRDVDGDTGLLQAVKQLDNLAAVKLFVDNGANLDSQDTEGRTALMAAVRKWSEDLVCLLLKHRANQDLQDKEGQTALMIAVWRDSKNIVWFPLKHAADLSLKNDCGESTLFKECRSIQRSELPNNIIKILLEAGADINVEDNLGRTALTIAIENENYVAAGLLIERGANVDSQDDGGQTLLMKAIKADNQITSRLFIEGSRNLNLQDGDRKTALDYAFEKWLDLNGDHGEAIRKLLLEKGAKANLYPEAMDVSFEYPSLIPW</sequence>
<dbReference type="Pfam" id="PF22939">
    <property type="entry name" value="WHD_GPIID"/>
    <property type="match status" value="1"/>
</dbReference>
<feature type="repeat" description="ANK" evidence="2">
    <location>
        <begin position="681"/>
        <end position="713"/>
    </location>
</feature>
<dbReference type="InterPro" id="IPR035994">
    <property type="entry name" value="Nucleoside_phosphorylase_sf"/>
</dbReference>
<evidence type="ECO:0000256" key="2">
    <source>
        <dbReference type="PROSITE-ProRule" id="PRU00023"/>
    </source>
</evidence>
<comment type="caution">
    <text evidence="5">The sequence shown here is derived from an EMBL/GenBank/DDBJ whole genome shotgun (WGS) entry which is preliminary data.</text>
</comment>
<name>A0A9P9G943_FUSSL</name>
<dbReference type="InterPro" id="IPR056884">
    <property type="entry name" value="NPHP3-like_N"/>
</dbReference>
<dbReference type="PANTHER" id="PTHR10039">
    <property type="entry name" value="AMELOGENIN"/>
    <property type="match status" value="1"/>
</dbReference>
<dbReference type="SUPFAM" id="SSF48403">
    <property type="entry name" value="Ankyrin repeat"/>
    <property type="match status" value="1"/>
</dbReference>
<evidence type="ECO:0000259" key="3">
    <source>
        <dbReference type="Pfam" id="PF22939"/>
    </source>
</evidence>
<dbReference type="PRINTS" id="PR01415">
    <property type="entry name" value="ANKYRIN"/>
</dbReference>
<evidence type="ECO:0000313" key="5">
    <source>
        <dbReference type="EMBL" id="KAH7234290.1"/>
    </source>
</evidence>
<dbReference type="InterPro" id="IPR002110">
    <property type="entry name" value="Ankyrin_rpt"/>
</dbReference>
<proteinExistence type="predicted"/>
<feature type="repeat" description="ANK" evidence="2">
    <location>
        <begin position="647"/>
        <end position="680"/>
    </location>
</feature>
<feature type="repeat" description="ANK" evidence="2">
    <location>
        <begin position="613"/>
        <end position="646"/>
    </location>
</feature>
<dbReference type="SMART" id="SM00248">
    <property type="entry name" value="ANK"/>
    <property type="match status" value="9"/>
</dbReference>
<protein>
    <submittedName>
        <fullName evidence="5">Ankyrin repeat-containing domain protein</fullName>
    </submittedName>
</protein>
<reference evidence="5" key="1">
    <citation type="journal article" date="2021" name="Nat. Commun.">
        <title>Genetic determinants of endophytism in the Arabidopsis root mycobiome.</title>
        <authorList>
            <person name="Mesny F."/>
            <person name="Miyauchi S."/>
            <person name="Thiergart T."/>
            <person name="Pickel B."/>
            <person name="Atanasova L."/>
            <person name="Karlsson M."/>
            <person name="Huettel B."/>
            <person name="Barry K.W."/>
            <person name="Haridas S."/>
            <person name="Chen C."/>
            <person name="Bauer D."/>
            <person name="Andreopoulos W."/>
            <person name="Pangilinan J."/>
            <person name="LaButti K."/>
            <person name="Riley R."/>
            <person name="Lipzen A."/>
            <person name="Clum A."/>
            <person name="Drula E."/>
            <person name="Henrissat B."/>
            <person name="Kohler A."/>
            <person name="Grigoriev I.V."/>
            <person name="Martin F.M."/>
            <person name="Hacquard S."/>
        </authorList>
    </citation>
    <scope>NUCLEOTIDE SEQUENCE</scope>
    <source>
        <strain evidence="5">FSSC 5 MPI-SDFR-AT-0091</strain>
    </source>
</reference>
<feature type="domain" description="GPI inositol-deacylase winged helix" evidence="3">
    <location>
        <begin position="399"/>
        <end position="477"/>
    </location>
</feature>
<evidence type="ECO:0000256" key="1">
    <source>
        <dbReference type="ARBA" id="ARBA00022737"/>
    </source>
</evidence>
<dbReference type="OrthoDB" id="1577640at2759"/>
<keyword evidence="2" id="KW-0040">ANK repeat</keyword>
<feature type="repeat" description="ANK" evidence="2">
    <location>
        <begin position="785"/>
        <end position="817"/>
    </location>
</feature>
<feature type="repeat" description="ANK" evidence="2">
    <location>
        <begin position="714"/>
        <end position="746"/>
    </location>
</feature>
<evidence type="ECO:0000259" key="4">
    <source>
        <dbReference type="Pfam" id="PF24883"/>
    </source>
</evidence>
<dbReference type="Gene3D" id="3.40.50.300">
    <property type="entry name" value="P-loop containing nucleotide triphosphate hydrolases"/>
    <property type="match status" value="1"/>
</dbReference>
<dbReference type="PANTHER" id="PTHR10039:SF15">
    <property type="entry name" value="NACHT DOMAIN-CONTAINING PROTEIN"/>
    <property type="match status" value="1"/>
</dbReference>
<gene>
    <name evidence="5" type="ORF">B0J15DRAFT_454713</name>
</gene>
<organism evidence="5 6">
    <name type="scientific">Fusarium solani</name>
    <name type="common">Filamentous fungus</name>
    <dbReference type="NCBI Taxonomy" id="169388"/>
    <lineage>
        <taxon>Eukaryota</taxon>
        <taxon>Fungi</taxon>
        <taxon>Dikarya</taxon>
        <taxon>Ascomycota</taxon>
        <taxon>Pezizomycotina</taxon>
        <taxon>Sordariomycetes</taxon>
        <taxon>Hypocreomycetidae</taxon>
        <taxon>Hypocreales</taxon>
        <taxon>Nectriaceae</taxon>
        <taxon>Fusarium</taxon>
        <taxon>Fusarium solani species complex</taxon>
    </lineage>
</organism>
<dbReference type="EMBL" id="JAGTJS010000026">
    <property type="protein sequence ID" value="KAH7234290.1"/>
    <property type="molecule type" value="Genomic_DNA"/>
</dbReference>
<dbReference type="Pfam" id="PF24883">
    <property type="entry name" value="NPHP3_N"/>
    <property type="match status" value="1"/>
</dbReference>
<dbReference type="SUPFAM" id="SSF53167">
    <property type="entry name" value="Purine and uridine phosphorylases"/>
    <property type="match status" value="1"/>
</dbReference>
<dbReference type="PROSITE" id="PS50297">
    <property type="entry name" value="ANK_REP_REGION"/>
    <property type="match status" value="3"/>
</dbReference>
<keyword evidence="6" id="KW-1185">Reference proteome</keyword>
<dbReference type="AlphaFoldDB" id="A0A9P9G943"/>
<feature type="domain" description="Nephrocystin 3-like N-terminal" evidence="4">
    <location>
        <begin position="117"/>
        <end position="282"/>
    </location>
</feature>
<keyword evidence="1" id="KW-0677">Repeat</keyword>
<dbReference type="InterPro" id="IPR027417">
    <property type="entry name" value="P-loop_NTPase"/>
</dbReference>
<dbReference type="InterPro" id="IPR054471">
    <property type="entry name" value="GPIID_WHD"/>
</dbReference>
<dbReference type="GO" id="GO:0003824">
    <property type="term" value="F:catalytic activity"/>
    <property type="evidence" value="ECO:0007669"/>
    <property type="project" value="InterPro"/>
</dbReference>
<dbReference type="Gene3D" id="1.25.40.20">
    <property type="entry name" value="Ankyrin repeat-containing domain"/>
    <property type="match status" value="2"/>
</dbReference>
<dbReference type="Pfam" id="PF12796">
    <property type="entry name" value="Ank_2"/>
    <property type="match status" value="2"/>
</dbReference>
<dbReference type="Gene3D" id="3.40.50.1580">
    <property type="entry name" value="Nucleoside phosphorylase domain"/>
    <property type="match status" value="1"/>
</dbReference>
<dbReference type="Proteomes" id="UP000736672">
    <property type="component" value="Unassembled WGS sequence"/>
</dbReference>
<accession>A0A9P9G943</accession>
<dbReference type="Pfam" id="PF00023">
    <property type="entry name" value="Ank"/>
    <property type="match status" value="1"/>
</dbReference>
<dbReference type="InterPro" id="IPR036770">
    <property type="entry name" value="Ankyrin_rpt-contain_sf"/>
</dbReference>
<dbReference type="PROSITE" id="PS50088">
    <property type="entry name" value="ANK_REPEAT"/>
    <property type="match status" value="5"/>
</dbReference>